<dbReference type="AlphaFoldDB" id="A0A9P7VTT3"/>
<comment type="caution">
    <text evidence="2">The sequence shown here is derived from an EMBL/GenBank/DDBJ whole genome shotgun (WGS) entry which is preliminary data.</text>
</comment>
<evidence type="ECO:0000313" key="3">
    <source>
        <dbReference type="Proteomes" id="UP000812287"/>
    </source>
</evidence>
<feature type="transmembrane region" description="Helical" evidence="1">
    <location>
        <begin position="12"/>
        <end position="30"/>
    </location>
</feature>
<accession>A0A9P7VTT3</accession>
<name>A0A9P7VTT3_9AGAR</name>
<protein>
    <submittedName>
        <fullName evidence="2">Uncharacterized protein</fullName>
    </submittedName>
</protein>
<keyword evidence="1" id="KW-0812">Transmembrane</keyword>
<dbReference type="PANTHER" id="PTHR40465:SF1">
    <property type="entry name" value="DUF6534 DOMAIN-CONTAINING PROTEIN"/>
    <property type="match status" value="1"/>
</dbReference>
<dbReference type="OrthoDB" id="2971182at2759"/>
<proteinExistence type="predicted"/>
<evidence type="ECO:0000256" key="1">
    <source>
        <dbReference type="SAM" id="Phobius"/>
    </source>
</evidence>
<dbReference type="RefSeq" id="XP_043040314.1">
    <property type="nucleotide sequence ID" value="XM_043188868.1"/>
</dbReference>
<gene>
    <name evidence="2" type="ORF">BT62DRAFT_967573</name>
</gene>
<feature type="transmembrane region" description="Helical" evidence="1">
    <location>
        <begin position="51"/>
        <end position="75"/>
    </location>
</feature>
<keyword evidence="1" id="KW-0472">Membrane</keyword>
<evidence type="ECO:0000313" key="2">
    <source>
        <dbReference type="EMBL" id="KAG7446814.1"/>
    </source>
</evidence>
<keyword evidence="1" id="KW-1133">Transmembrane helix</keyword>
<dbReference type="EMBL" id="MU250533">
    <property type="protein sequence ID" value="KAG7446814.1"/>
    <property type="molecule type" value="Genomic_DNA"/>
</dbReference>
<reference evidence="2" key="1">
    <citation type="submission" date="2020-11" db="EMBL/GenBank/DDBJ databases">
        <title>Adaptations for nitrogen fixation in a non-lichenized fungal sporocarp promotes dispersal by wood-feeding termites.</title>
        <authorList>
            <consortium name="DOE Joint Genome Institute"/>
            <person name="Koch R.A."/>
            <person name="Yoon G."/>
            <person name="Arayal U."/>
            <person name="Lail K."/>
            <person name="Amirebrahimi M."/>
            <person name="Labutti K."/>
            <person name="Lipzen A."/>
            <person name="Riley R."/>
            <person name="Barry K."/>
            <person name="Henrissat B."/>
            <person name="Grigoriev I.V."/>
            <person name="Herr J.R."/>
            <person name="Aime M.C."/>
        </authorList>
    </citation>
    <scope>NUCLEOTIDE SEQUENCE</scope>
    <source>
        <strain evidence="2">MCA 3950</strain>
    </source>
</reference>
<dbReference type="Proteomes" id="UP000812287">
    <property type="component" value="Unassembled WGS sequence"/>
</dbReference>
<keyword evidence="3" id="KW-1185">Reference proteome</keyword>
<organism evidence="2 3">
    <name type="scientific">Guyanagaster necrorhizus</name>
    <dbReference type="NCBI Taxonomy" id="856835"/>
    <lineage>
        <taxon>Eukaryota</taxon>
        <taxon>Fungi</taxon>
        <taxon>Dikarya</taxon>
        <taxon>Basidiomycota</taxon>
        <taxon>Agaricomycotina</taxon>
        <taxon>Agaricomycetes</taxon>
        <taxon>Agaricomycetidae</taxon>
        <taxon>Agaricales</taxon>
        <taxon>Marasmiineae</taxon>
        <taxon>Physalacriaceae</taxon>
        <taxon>Guyanagaster</taxon>
    </lineage>
</organism>
<dbReference type="GeneID" id="66111165"/>
<sequence length="107" mass="12389">MAVVHRTRSEEIALGMTLLGLLFSSILYGISLSQTYTYYKRFPKDPLSTKLMVIIMTIFNTASVVLVSHAFWYYFVTTGPFGRYIWSVDFRSILLFLLNPMFRSLNV</sequence>
<dbReference type="PANTHER" id="PTHR40465">
    <property type="entry name" value="CHROMOSOME 1, WHOLE GENOME SHOTGUN SEQUENCE"/>
    <property type="match status" value="1"/>
</dbReference>